<dbReference type="GO" id="GO:0008854">
    <property type="term" value="F:exodeoxyribonuclease V activity"/>
    <property type="evidence" value="ECO:0007669"/>
    <property type="project" value="UniProtKB-EC"/>
</dbReference>
<dbReference type="GO" id="GO:0006302">
    <property type="term" value="P:double-strand break repair"/>
    <property type="evidence" value="ECO:0007669"/>
    <property type="project" value="InterPro"/>
</dbReference>
<dbReference type="GO" id="GO:0009338">
    <property type="term" value="C:exodeoxyribonuclease V complex"/>
    <property type="evidence" value="ECO:0007669"/>
    <property type="project" value="InterPro"/>
</dbReference>
<dbReference type="GO" id="GO:0003677">
    <property type="term" value="F:DNA binding"/>
    <property type="evidence" value="ECO:0007669"/>
    <property type="project" value="UniProtKB-KW"/>
</dbReference>
<reference evidence="13" key="1">
    <citation type="submission" date="2015-08" db="EMBL/GenBank/DDBJ databases">
        <authorList>
            <person name="Babu N.S."/>
            <person name="Beckwith C.J."/>
            <person name="Beseler K.G."/>
            <person name="Brison A."/>
            <person name="Carone J.V."/>
            <person name="Caskin T.P."/>
            <person name="Diamond M."/>
            <person name="Durham M.E."/>
            <person name="Foxe J.M."/>
            <person name="Go M."/>
            <person name="Henderson B.A."/>
            <person name="Jones I.B."/>
            <person name="McGettigan J.A."/>
            <person name="Micheletti S.J."/>
            <person name="Nasrallah M.E."/>
            <person name="Ortiz D."/>
            <person name="Piller C.R."/>
            <person name="Privatt S.R."/>
            <person name="Schneider S.L."/>
            <person name="Sharp S."/>
            <person name="Smith T.C."/>
            <person name="Stanton J.D."/>
            <person name="Ullery H.E."/>
            <person name="Wilson R.J."/>
            <person name="Serrano M.G."/>
            <person name="Buck G."/>
            <person name="Lee V."/>
            <person name="Wang Y."/>
            <person name="Carvalho R."/>
            <person name="Voegtly L."/>
            <person name="Shi R."/>
            <person name="Duckworth R."/>
            <person name="Johnson A."/>
            <person name="Loviza R."/>
            <person name="Walstead R."/>
            <person name="Shah Z."/>
            <person name="Kiflezghi M."/>
            <person name="Wade K."/>
            <person name="Ball S.L."/>
            <person name="Bradley K.W."/>
            <person name="Asai D.J."/>
            <person name="Bowman C.A."/>
            <person name="Russell D.A."/>
            <person name="Pope W.H."/>
            <person name="Jacobs-Sera D."/>
            <person name="Hendrix R.W."/>
            <person name="Hatfull G.F."/>
        </authorList>
    </citation>
    <scope>NUCLEOTIDE SEQUENCE</scope>
</reference>
<evidence type="ECO:0000256" key="2">
    <source>
        <dbReference type="ARBA" id="ARBA00022741"/>
    </source>
</evidence>
<evidence type="ECO:0000259" key="12">
    <source>
        <dbReference type="Pfam" id="PF21185"/>
    </source>
</evidence>
<dbReference type="CDD" id="cd18809">
    <property type="entry name" value="SF1_C_RecD"/>
    <property type="match status" value="1"/>
</dbReference>
<evidence type="ECO:0000259" key="11">
    <source>
        <dbReference type="Pfam" id="PF13538"/>
    </source>
</evidence>
<dbReference type="Gene3D" id="3.40.50.300">
    <property type="entry name" value="P-loop containing nucleotide triphosphate hydrolases"/>
    <property type="match status" value="3"/>
</dbReference>
<keyword evidence="2" id="KW-0547">Nucleotide-binding</keyword>
<keyword evidence="4 13" id="KW-0378">Hydrolase</keyword>
<dbReference type="EC" id="3.1.11.5" evidence="13"/>
<dbReference type="HAMAP" id="MF_01487">
    <property type="entry name" value="RecD"/>
    <property type="match status" value="1"/>
</dbReference>
<dbReference type="GO" id="GO:0006310">
    <property type="term" value="P:DNA recombination"/>
    <property type="evidence" value="ECO:0007669"/>
    <property type="project" value="InterPro"/>
</dbReference>
<dbReference type="GO" id="GO:0005524">
    <property type="term" value="F:ATP binding"/>
    <property type="evidence" value="ECO:0007669"/>
    <property type="project" value="UniProtKB-KW"/>
</dbReference>
<keyword evidence="10" id="KW-0413">Isomerase</keyword>
<dbReference type="PANTHER" id="PTHR43788">
    <property type="entry name" value="DNA2/NAM7 HELICASE FAMILY MEMBER"/>
    <property type="match status" value="1"/>
</dbReference>
<dbReference type="InterPro" id="IPR006344">
    <property type="entry name" value="RecD"/>
</dbReference>
<keyword evidence="1" id="KW-0540">Nuclease</keyword>
<evidence type="ECO:0000256" key="1">
    <source>
        <dbReference type="ARBA" id="ARBA00022722"/>
    </source>
</evidence>
<evidence type="ECO:0000256" key="3">
    <source>
        <dbReference type="ARBA" id="ARBA00022763"/>
    </source>
</evidence>
<dbReference type="InterPro" id="IPR027417">
    <property type="entry name" value="P-loop_NTPase"/>
</dbReference>
<dbReference type="GO" id="GO:0017116">
    <property type="term" value="F:single-stranded DNA helicase activity"/>
    <property type="evidence" value="ECO:0007669"/>
    <property type="project" value="TreeGrafter"/>
</dbReference>
<organism evidence="13">
    <name type="scientific">metagenome</name>
    <dbReference type="NCBI Taxonomy" id="256318"/>
    <lineage>
        <taxon>unclassified sequences</taxon>
        <taxon>metagenomes</taxon>
    </lineage>
</organism>
<dbReference type="Gene3D" id="1.10.10.1020">
    <property type="entry name" value="RecBCD complex, subunit RecD, N-terminal domain"/>
    <property type="match status" value="1"/>
</dbReference>
<dbReference type="Pfam" id="PF13604">
    <property type="entry name" value="AAA_30"/>
    <property type="match status" value="1"/>
</dbReference>
<dbReference type="InterPro" id="IPR050534">
    <property type="entry name" value="Coronavir_polyprotein_1ab"/>
</dbReference>
<dbReference type="SUPFAM" id="SSF52540">
    <property type="entry name" value="P-loop containing nucleoside triphosphate hydrolases"/>
    <property type="match status" value="1"/>
</dbReference>
<dbReference type="AlphaFoldDB" id="A0A2P2CJF8"/>
<feature type="domain" description="RecBCD enzyme subunit RecD N-terminal" evidence="12">
    <location>
        <begin position="29"/>
        <end position="98"/>
    </location>
</feature>
<evidence type="ECO:0000256" key="8">
    <source>
        <dbReference type="ARBA" id="ARBA00023125"/>
    </source>
</evidence>
<dbReference type="InterPro" id="IPR049550">
    <property type="entry name" value="RecD_N"/>
</dbReference>
<keyword evidence="9" id="KW-0234">DNA repair</keyword>
<evidence type="ECO:0000313" key="13">
    <source>
        <dbReference type="EMBL" id="CUR62128.1"/>
    </source>
</evidence>
<accession>A0A2P2CJF8</accession>
<proteinExistence type="inferred from homology"/>
<sequence>MTDLFEPVDATDARLALGATGLLAHFNAAGVLTSADVHVASALGRLGRETDEQVLLAVALAVRAVRGGSVALDLTTVADPPDLPWPDQGAWTRAVADSPLVETGLVRWDNDLLYLDRYHEQETQVVDDLLSRAATSPDHDAGLMAASMARLVAAMQQARPGTSYDEQVAACLAAAGQWTTVLTGGPGTGKTTAVASLLVGLLDQHPDGLRIALAAPTGKAAARLQQAVHQEAEAFDEPDRARLAGVTASTLHRLLRPDPGNSTRFRHHRGNRLPHDVVVVDESSMVSLTQMARLLEAVRPDARLVLVGDPHQLSSVEAGAVLSDVVRGFHRRTDSPVAGLRTTHRFGEQIRALAEALRTGDADEALAVLAAGHDAVEWVDETDPASRIRTTALTAALAVRDAAERGDIAGALAALDRHRLLCAHRDGPYGVRHWNRRIEHWLTAETGDPLHERAYIGRPLLVTANDHQLGVYNGDSGVVVRTPEGPRAVIAASDGPRDLAPSRLGDVETMHAMTIHKSQGSQADVVTVLLPDEDSRLLSRELFYTAVTRARSRVRVVGSEAAIRAAIGRRAQRASGLAVRLAAAP</sequence>
<feature type="domain" description="UvrD-like helicase C-terminal" evidence="11">
    <location>
        <begin position="511"/>
        <end position="557"/>
    </location>
</feature>
<keyword evidence="5" id="KW-0347">Helicase</keyword>
<dbReference type="Pfam" id="PF13538">
    <property type="entry name" value="UvrD_C_2"/>
    <property type="match status" value="1"/>
</dbReference>
<gene>
    <name evidence="13" type="primary">recD</name>
    <name evidence="13" type="ORF">NOCA170074</name>
</gene>
<dbReference type="Pfam" id="PF21185">
    <property type="entry name" value="RecD_N"/>
    <property type="match status" value="1"/>
</dbReference>
<dbReference type="CDD" id="cd17933">
    <property type="entry name" value="DEXSc_RecD-like"/>
    <property type="match status" value="1"/>
</dbReference>
<dbReference type="EMBL" id="CZKB01000027">
    <property type="protein sequence ID" value="CUR62128.1"/>
    <property type="molecule type" value="Genomic_DNA"/>
</dbReference>
<dbReference type="InterPro" id="IPR027785">
    <property type="entry name" value="UvrD-like_helicase_C"/>
</dbReference>
<evidence type="ECO:0000256" key="10">
    <source>
        <dbReference type="ARBA" id="ARBA00023235"/>
    </source>
</evidence>
<keyword evidence="6" id="KW-0269">Exonuclease</keyword>
<keyword evidence="7" id="KW-0067">ATP-binding</keyword>
<keyword evidence="3" id="KW-0227">DNA damage</keyword>
<evidence type="ECO:0000256" key="9">
    <source>
        <dbReference type="ARBA" id="ARBA00023204"/>
    </source>
</evidence>
<dbReference type="InterPro" id="IPR041851">
    <property type="entry name" value="RecD_N_sf"/>
</dbReference>
<dbReference type="PANTHER" id="PTHR43788:SF6">
    <property type="entry name" value="DNA HELICASE B"/>
    <property type="match status" value="1"/>
</dbReference>
<protein>
    <submittedName>
        <fullName evidence="13">Exodeoxyribonuclease V alpha chain</fullName>
        <ecNumber evidence="13">3.1.11.5</ecNumber>
    </submittedName>
</protein>
<evidence type="ECO:0000256" key="6">
    <source>
        <dbReference type="ARBA" id="ARBA00022839"/>
    </source>
</evidence>
<evidence type="ECO:0000256" key="5">
    <source>
        <dbReference type="ARBA" id="ARBA00022806"/>
    </source>
</evidence>
<evidence type="ECO:0000256" key="7">
    <source>
        <dbReference type="ARBA" id="ARBA00022840"/>
    </source>
</evidence>
<evidence type="ECO:0000256" key="4">
    <source>
        <dbReference type="ARBA" id="ARBA00022801"/>
    </source>
</evidence>
<name>A0A2P2CJF8_9ZZZZ</name>
<keyword evidence="8" id="KW-0238">DNA-binding</keyword>
<dbReference type="NCBIfam" id="TIGR01447">
    <property type="entry name" value="recD"/>
    <property type="match status" value="1"/>
</dbReference>